<keyword evidence="2" id="KW-1185">Reference proteome</keyword>
<dbReference type="InterPro" id="IPR025622">
    <property type="entry name" value="YqzE"/>
</dbReference>
<protein>
    <recommendedName>
        <fullName evidence="3">YqzE-like protein</fullName>
    </recommendedName>
</protein>
<sequence>MNPYVKFLVESLVQRMNVPSEEKAVRKQQKKEKRKPLSVTWFGMMPLAFKMAVKRKRKK</sequence>
<evidence type="ECO:0000313" key="2">
    <source>
        <dbReference type="Proteomes" id="UP000004080"/>
    </source>
</evidence>
<accession>I8IYG0</accession>
<dbReference type="AlphaFoldDB" id="I8IYG0"/>
<evidence type="ECO:0000313" key="1">
    <source>
        <dbReference type="EMBL" id="EIT84496.1"/>
    </source>
</evidence>
<dbReference type="Pfam" id="PF14038">
    <property type="entry name" value="YqzE"/>
    <property type="match status" value="1"/>
</dbReference>
<gene>
    <name evidence="1" type="ORF">A374_15262</name>
</gene>
<dbReference type="Proteomes" id="UP000004080">
    <property type="component" value="Unassembled WGS sequence"/>
</dbReference>
<dbReference type="STRING" id="1196324.A374_15262"/>
<reference evidence="1 2" key="1">
    <citation type="journal article" date="2012" name="J. Bacteriol.">
        <title>Genome of Bacillus macauensis ZFHKF-1, a Long-Chain-Forming Bacterium.</title>
        <authorList>
            <person name="Cai L."/>
            <person name="Zhang T."/>
        </authorList>
    </citation>
    <scope>NUCLEOTIDE SEQUENCE [LARGE SCALE GENOMIC DNA]</scope>
    <source>
        <strain evidence="1 2">ZFHKF-1</strain>
    </source>
</reference>
<comment type="caution">
    <text evidence="1">The sequence shown here is derived from an EMBL/GenBank/DDBJ whole genome shotgun (WGS) entry which is preliminary data.</text>
</comment>
<evidence type="ECO:0008006" key="3">
    <source>
        <dbReference type="Google" id="ProtNLM"/>
    </source>
</evidence>
<dbReference type="RefSeq" id="WP_007203126.1">
    <property type="nucleotide sequence ID" value="NZ_AKKV01000032.1"/>
</dbReference>
<dbReference type="OrthoDB" id="2691835at2"/>
<name>I8IYG0_9BACL</name>
<proteinExistence type="predicted"/>
<organism evidence="1 2">
    <name type="scientific">Fictibacillus macauensis ZFHKF-1</name>
    <dbReference type="NCBI Taxonomy" id="1196324"/>
    <lineage>
        <taxon>Bacteria</taxon>
        <taxon>Bacillati</taxon>
        <taxon>Bacillota</taxon>
        <taxon>Bacilli</taxon>
        <taxon>Bacillales</taxon>
        <taxon>Fictibacillaceae</taxon>
        <taxon>Fictibacillus</taxon>
    </lineage>
</organism>
<dbReference type="eggNOG" id="ENOG5033ENU">
    <property type="taxonomic scope" value="Bacteria"/>
</dbReference>
<dbReference type="PATRIC" id="fig|1196324.3.peg.3125"/>
<dbReference type="EMBL" id="AKKV01000032">
    <property type="protein sequence ID" value="EIT84496.1"/>
    <property type="molecule type" value="Genomic_DNA"/>
</dbReference>